<dbReference type="GO" id="GO:0006525">
    <property type="term" value="P:arginine metabolic process"/>
    <property type="evidence" value="ECO:0007669"/>
    <property type="project" value="TreeGrafter"/>
</dbReference>
<dbReference type="PANTHER" id="PTHR12737:SF9">
    <property type="entry name" value="DIMETHYLARGININASE"/>
    <property type="match status" value="1"/>
</dbReference>
<dbReference type="GO" id="GO:0016403">
    <property type="term" value="F:dimethylargininase activity"/>
    <property type="evidence" value="ECO:0007669"/>
    <property type="project" value="TreeGrafter"/>
</dbReference>
<dbReference type="InterPro" id="IPR033199">
    <property type="entry name" value="DDAH-like"/>
</dbReference>
<dbReference type="GO" id="GO:0045429">
    <property type="term" value="P:positive regulation of nitric oxide biosynthetic process"/>
    <property type="evidence" value="ECO:0007669"/>
    <property type="project" value="TreeGrafter"/>
</dbReference>
<sequence length="419" mass="43910">MTYPAQAPTGFRFNAILSASLAASAITLLGTLFSTNERDLTFVLSPWETFSSAFGLAAPAVGIYLIVLIALGFIGVFRSWWTSALAGLLAVLLGGTAAYIIQIVSNGLELNGEAWNAIFGEFVGLNFPFTVMGIVAAALLCPPVYRAASGEPVPGAAARYVAAPAAPSSITDSGSAFVRIPSEAMLEGKDEAAIEQANEQWEAMVTAFEEHGWGTQAIPEEPGEQRAVFVGDTALVLGEQVVFAKPKGDERRGELPTVRETLDNAGAVFDDLEAPAIFDPADVVEAEGVLYVGVGGNTNASALRGLRKVVTDRGYRVVAVPVAGKFALSDALSILPDGTKLVWQPAIEHPEVLGEQIAVEEPRGAAVLVLDEHTVAVPASAPATVKLVTSLGYQTQVLDISAFEAAGGTLPRMSLRSRD</sequence>
<proteinExistence type="inferred from homology"/>
<evidence type="ECO:0000313" key="4">
    <source>
        <dbReference type="EMBL" id="KAB1641639.1"/>
    </source>
</evidence>
<evidence type="ECO:0000256" key="1">
    <source>
        <dbReference type="ARBA" id="ARBA00008532"/>
    </source>
</evidence>
<accession>A0A7J5B8P6</accession>
<gene>
    <name evidence="4" type="ORF">F8O05_11835</name>
</gene>
<dbReference type="Proteomes" id="UP000433493">
    <property type="component" value="Unassembled WGS sequence"/>
</dbReference>
<dbReference type="RefSeq" id="WP_158052958.1">
    <property type="nucleotide sequence ID" value="NZ_WBKB01000008.1"/>
</dbReference>
<comment type="caution">
    <text evidence="4">The sequence shown here is derived from an EMBL/GenBank/DDBJ whole genome shotgun (WGS) entry which is preliminary data.</text>
</comment>
<dbReference type="GO" id="GO:0016597">
    <property type="term" value="F:amino acid binding"/>
    <property type="evidence" value="ECO:0007669"/>
    <property type="project" value="TreeGrafter"/>
</dbReference>
<keyword evidence="5" id="KW-1185">Reference proteome</keyword>
<dbReference type="Gene3D" id="3.75.10.10">
    <property type="entry name" value="L-arginine/glycine Amidinotransferase, Chain A"/>
    <property type="match status" value="1"/>
</dbReference>
<reference evidence="4 5" key="1">
    <citation type="submission" date="2019-09" db="EMBL/GenBank/DDBJ databases">
        <title>Phylogeny of genus Pseudoclavibacter and closely related genus.</title>
        <authorList>
            <person name="Li Y."/>
        </authorList>
    </citation>
    <scope>NUCLEOTIDE SEQUENCE [LARGE SCALE GENOMIC DNA]</scope>
    <source>
        <strain evidence="4 5">KCTC 13959</strain>
    </source>
</reference>
<feature type="transmembrane region" description="Helical" evidence="3">
    <location>
        <begin position="117"/>
        <end position="140"/>
    </location>
</feature>
<evidence type="ECO:0000256" key="3">
    <source>
        <dbReference type="SAM" id="Phobius"/>
    </source>
</evidence>
<dbReference type="OrthoDB" id="3196313at2"/>
<protein>
    <submittedName>
        <fullName evidence="4">Uncharacterized protein</fullName>
    </submittedName>
</protein>
<evidence type="ECO:0000256" key="2">
    <source>
        <dbReference type="ARBA" id="ARBA00022801"/>
    </source>
</evidence>
<dbReference type="GO" id="GO:0000052">
    <property type="term" value="P:citrulline metabolic process"/>
    <property type="evidence" value="ECO:0007669"/>
    <property type="project" value="TreeGrafter"/>
</dbReference>
<evidence type="ECO:0000313" key="5">
    <source>
        <dbReference type="Proteomes" id="UP000433493"/>
    </source>
</evidence>
<dbReference type="EMBL" id="WBKB01000008">
    <property type="protein sequence ID" value="KAB1641639.1"/>
    <property type="molecule type" value="Genomic_DNA"/>
</dbReference>
<keyword evidence="3" id="KW-1133">Transmembrane helix</keyword>
<feature type="transmembrane region" description="Helical" evidence="3">
    <location>
        <begin position="84"/>
        <end position="105"/>
    </location>
</feature>
<comment type="similarity">
    <text evidence="1">Belongs to the DDAH family.</text>
</comment>
<dbReference type="AlphaFoldDB" id="A0A7J5B8P6"/>
<keyword evidence="3" id="KW-0812">Transmembrane</keyword>
<name>A0A7J5B8P6_9MICO</name>
<organism evidence="4 5">
    <name type="scientific">Gulosibacter chungangensis</name>
    <dbReference type="NCBI Taxonomy" id="979746"/>
    <lineage>
        <taxon>Bacteria</taxon>
        <taxon>Bacillati</taxon>
        <taxon>Actinomycetota</taxon>
        <taxon>Actinomycetes</taxon>
        <taxon>Micrococcales</taxon>
        <taxon>Microbacteriaceae</taxon>
        <taxon>Gulosibacter</taxon>
    </lineage>
</organism>
<keyword evidence="3" id="KW-0472">Membrane</keyword>
<keyword evidence="2" id="KW-0378">Hydrolase</keyword>
<feature type="transmembrane region" description="Helical" evidence="3">
    <location>
        <begin position="53"/>
        <end position="77"/>
    </location>
</feature>
<dbReference type="PANTHER" id="PTHR12737">
    <property type="entry name" value="DIMETHYLARGININE DIMETHYLAMINOHYDROLASE"/>
    <property type="match status" value="1"/>
</dbReference>
<feature type="transmembrane region" description="Helical" evidence="3">
    <location>
        <begin position="12"/>
        <end position="33"/>
    </location>
</feature>
<dbReference type="SUPFAM" id="SSF55909">
    <property type="entry name" value="Pentein"/>
    <property type="match status" value="1"/>
</dbReference>